<gene>
    <name evidence="1" type="ORF">ENP77_01680</name>
</gene>
<reference evidence="1" key="1">
    <citation type="journal article" date="2020" name="mSystems">
        <title>Genome- and Community-Level Interaction Insights into Carbon Utilization and Element Cycling Functions of Hydrothermarchaeota in Hydrothermal Sediment.</title>
        <authorList>
            <person name="Zhou Z."/>
            <person name="Liu Y."/>
            <person name="Xu W."/>
            <person name="Pan J."/>
            <person name="Luo Z.H."/>
            <person name="Li M."/>
        </authorList>
    </citation>
    <scope>NUCLEOTIDE SEQUENCE [LARGE SCALE GENOMIC DNA]</scope>
    <source>
        <strain evidence="1">SpSt-25</strain>
    </source>
</reference>
<protein>
    <submittedName>
        <fullName evidence="1">Uncharacterized protein</fullName>
    </submittedName>
</protein>
<sequence length="134" mass="14568">MHRIHNRCILRAPSASTNASSTNSTAFCPRSIADLHISARYFSDKLAEKAGYEPYEVTRKVGLAARGRTAKVIGRTAVFLEVDGYLPPEEETIGVVEGLRVDAIIGLNLVEKSGIYIEGEGIRLKEVPPSPAMI</sequence>
<proteinExistence type="predicted"/>
<comment type="caution">
    <text evidence="1">The sequence shown here is derived from an EMBL/GenBank/DDBJ whole genome shotgun (WGS) entry which is preliminary data.</text>
</comment>
<dbReference type="AlphaFoldDB" id="A0A7C1P2Q0"/>
<dbReference type="EMBL" id="DSKP01000060">
    <property type="protein sequence ID" value="HEB48491.1"/>
    <property type="molecule type" value="Genomic_DNA"/>
</dbReference>
<evidence type="ECO:0000313" key="1">
    <source>
        <dbReference type="EMBL" id="HEB48491.1"/>
    </source>
</evidence>
<name>A0A7C1P2Q0_THEPE</name>
<organism evidence="1">
    <name type="scientific">Thermofilum pendens</name>
    <dbReference type="NCBI Taxonomy" id="2269"/>
    <lineage>
        <taxon>Archaea</taxon>
        <taxon>Thermoproteota</taxon>
        <taxon>Thermoprotei</taxon>
        <taxon>Thermofilales</taxon>
        <taxon>Thermofilaceae</taxon>
        <taxon>Thermofilum</taxon>
    </lineage>
</organism>
<accession>A0A7C1P2Q0</accession>